<dbReference type="Gene3D" id="2.170.150.80">
    <property type="entry name" value="NAC domain"/>
    <property type="match status" value="1"/>
</dbReference>
<dbReference type="PROSITE" id="PS51005">
    <property type="entry name" value="NAC"/>
    <property type="match status" value="1"/>
</dbReference>
<feature type="domain" description="NAC" evidence="6">
    <location>
        <begin position="9"/>
        <end position="156"/>
    </location>
</feature>
<evidence type="ECO:0000313" key="7">
    <source>
        <dbReference type="EnsemblPlants" id="OGLUM10G09710.1"/>
    </source>
</evidence>
<dbReference type="InterPro" id="IPR003441">
    <property type="entry name" value="NAC-dom"/>
</dbReference>
<evidence type="ECO:0000256" key="2">
    <source>
        <dbReference type="ARBA" id="ARBA00023125"/>
    </source>
</evidence>
<dbReference type="InterPro" id="IPR036093">
    <property type="entry name" value="NAC_dom_sf"/>
</dbReference>
<evidence type="ECO:0000256" key="3">
    <source>
        <dbReference type="ARBA" id="ARBA00023163"/>
    </source>
</evidence>
<keyword evidence="2" id="KW-0238">DNA-binding</keyword>
<protein>
    <recommendedName>
        <fullName evidence="6">NAC domain-containing protein</fullName>
    </recommendedName>
</protein>
<keyword evidence="3" id="KW-0804">Transcription</keyword>
<dbReference type="PANTHER" id="PTHR31719">
    <property type="entry name" value="NAC TRANSCRIPTION FACTOR 56"/>
    <property type="match status" value="1"/>
</dbReference>
<accession>A0A0E0BAH0</accession>
<dbReference type="SUPFAM" id="SSF101941">
    <property type="entry name" value="NAC domain"/>
    <property type="match status" value="1"/>
</dbReference>
<dbReference type="GO" id="GO:0003677">
    <property type="term" value="F:DNA binding"/>
    <property type="evidence" value="ECO:0007669"/>
    <property type="project" value="UniProtKB-KW"/>
</dbReference>
<evidence type="ECO:0000313" key="8">
    <source>
        <dbReference type="Proteomes" id="UP000026961"/>
    </source>
</evidence>
<proteinExistence type="predicted"/>
<evidence type="ECO:0000256" key="5">
    <source>
        <dbReference type="SAM" id="MobiDB-lite"/>
    </source>
</evidence>
<keyword evidence="4" id="KW-0539">Nucleus</keyword>
<dbReference type="Proteomes" id="UP000026961">
    <property type="component" value="Chromosome 10"/>
</dbReference>
<dbReference type="Pfam" id="PF02365">
    <property type="entry name" value="NAM"/>
    <property type="match status" value="1"/>
</dbReference>
<dbReference type="PANTHER" id="PTHR31719:SF94">
    <property type="entry name" value="PROTEIN ATAF2"/>
    <property type="match status" value="1"/>
</dbReference>
<evidence type="ECO:0000256" key="1">
    <source>
        <dbReference type="ARBA" id="ARBA00023015"/>
    </source>
</evidence>
<keyword evidence="8" id="KW-1185">Reference proteome</keyword>
<reference evidence="7" key="2">
    <citation type="submission" date="2018-05" db="EMBL/GenBank/DDBJ databases">
        <title>OgluRS3 (Oryza glumaepatula Reference Sequence Version 3).</title>
        <authorList>
            <person name="Zhang J."/>
            <person name="Kudrna D."/>
            <person name="Lee S."/>
            <person name="Talag J."/>
            <person name="Welchert J."/>
            <person name="Wing R.A."/>
        </authorList>
    </citation>
    <scope>NUCLEOTIDE SEQUENCE [LARGE SCALE GENOMIC DNA]</scope>
</reference>
<evidence type="ECO:0000259" key="6">
    <source>
        <dbReference type="PROSITE" id="PS51005"/>
    </source>
</evidence>
<sequence length="329" mass="36051">MAAPEGQNKFVGVRFLPKDLELLGILDAKLRGSPLGPVEAIFHDTQILDFHPYKLYEMYAEDEEEEGYIYFFSTMQFRCRKIVERAAQGGRWKVNNCETLEVGGVAVGRKFTMNFYEHIGGDNDLIWTNWGMQEFTRIIGPNKEFADLAVYRLYKKKITRGNGEEKPEDIAAASDGDTESSMNKRRRVEASAAAMALPPPPPPGTMMFMADQANVASTSPLPQEWHGQFANSAAAAPSPSGCWPWAPPPTPSAVEPFSFWASASAAIPPAADHYHPPPPPQGGEYYSRHGAFSVAPVPASACSTSPLPAAGTEGSYSQQQEPPCELMEF</sequence>
<feature type="region of interest" description="Disordered" evidence="5">
    <location>
        <begin position="301"/>
        <end position="329"/>
    </location>
</feature>
<dbReference type="AlphaFoldDB" id="A0A0E0BAH0"/>
<name>A0A0E0BAH0_9ORYZ</name>
<keyword evidence="1" id="KW-0805">Transcription regulation</keyword>
<reference evidence="7" key="1">
    <citation type="submission" date="2015-04" db="UniProtKB">
        <authorList>
            <consortium name="EnsemblPlants"/>
        </authorList>
    </citation>
    <scope>IDENTIFICATION</scope>
</reference>
<dbReference type="EnsemblPlants" id="OGLUM10G09710.1">
    <property type="protein sequence ID" value="OGLUM10G09710.1"/>
    <property type="gene ID" value="OGLUM10G09710"/>
</dbReference>
<dbReference type="GO" id="GO:0006355">
    <property type="term" value="P:regulation of DNA-templated transcription"/>
    <property type="evidence" value="ECO:0007669"/>
    <property type="project" value="InterPro"/>
</dbReference>
<dbReference type="HOGENOM" id="CLU_845612_0_0_1"/>
<evidence type="ECO:0000256" key="4">
    <source>
        <dbReference type="ARBA" id="ARBA00023242"/>
    </source>
</evidence>
<dbReference type="Gramene" id="OGLUM10G09710.1">
    <property type="protein sequence ID" value="OGLUM10G09710.1"/>
    <property type="gene ID" value="OGLUM10G09710"/>
</dbReference>
<feature type="region of interest" description="Disordered" evidence="5">
    <location>
        <begin position="162"/>
        <end position="183"/>
    </location>
</feature>
<organism evidence="7">
    <name type="scientific">Oryza glumipatula</name>
    <dbReference type="NCBI Taxonomy" id="40148"/>
    <lineage>
        <taxon>Eukaryota</taxon>
        <taxon>Viridiplantae</taxon>
        <taxon>Streptophyta</taxon>
        <taxon>Embryophyta</taxon>
        <taxon>Tracheophyta</taxon>
        <taxon>Spermatophyta</taxon>
        <taxon>Magnoliopsida</taxon>
        <taxon>Liliopsida</taxon>
        <taxon>Poales</taxon>
        <taxon>Poaceae</taxon>
        <taxon>BOP clade</taxon>
        <taxon>Oryzoideae</taxon>
        <taxon>Oryzeae</taxon>
        <taxon>Oryzinae</taxon>
        <taxon>Oryza</taxon>
    </lineage>
</organism>